<dbReference type="OrthoDB" id="4828183at2"/>
<evidence type="ECO:0000259" key="2">
    <source>
        <dbReference type="PROSITE" id="PS50206"/>
    </source>
</evidence>
<dbReference type="SUPFAM" id="SSF52821">
    <property type="entry name" value="Rhodanese/Cell cycle control phosphatase"/>
    <property type="match status" value="1"/>
</dbReference>
<sequence>MTSSADSAGPTTSGRRRAGAPRAHGIDEILAAAREGVDRVEPGELAALMAEGAHVVDIRPARTREPEGHLPGATVIDRLVLEWRLDPASAHRMEGGPSYEDLVVVVCNEGYYSSLAARDLRDLGFSRATDLVGGFRAHAAAGLPTQAEPAREVL</sequence>
<dbReference type="Gene3D" id="3.40.250.10">
    <property type="entry name" value="Rhodanese-like domain"/>
    <property type="match status" value="1"/>
</dbReference>
<dbReference type="SMART" id="SM00450">
    <property type="entry name" value="RHOD"/>
    <property type="match status" value="1"/>
</dbReference>
<dbReference type="InterPro" id="IPR001763">
    <property type="entry name" value="Rhodanese-like_dom"/>
</dbReference>
<evidence type="ECO:0000313" key="4">
    <source>
        <dbReference type="Proteomes" id="UP000217889"/>
    </source>
</evidence>
<protein>
    <submittedName>
        <fullName evidence="3">Sulfurtransferase</fullName>
    </submittedName>
</protein>
<dbReference type="Proteomes" id="UP000217889">
    <property type="component" value="Chromosome"/>
</dbReference>
<dbReference type="GO" id="GO:0016740">
    <property type="term" value="F:transferase activity"/>
    <property type="evidence" value="ECO:0007669"/>
    <property type="project" value="UniProtKB-KW"/>
</dbReference>
<gene>
    <name evidence="3" type="ORF">CFK41_13000</name>
</gene>
<reference evidence="3 4" key="1">
    <citation type="journal article" date="2014" name="Int. J. Syst. Evol. Microbiol.">
        <title>Brachybacterium ginsengisoli sp. nov., isolated from soil of a ginseng field.</title>
        <authorList>
            <person name="Hoang V.A."/>
            <person name="Kim Y.J."/>
            <person name="Nguyen N.L."/>
            <person name="Yang D.C."/>
        </authorList>
    </citation>
    <scope>NUCLEOTIDE SEQUENCE [LARGE SCALE GENOMIC DNA]</scope>
    <source>
        <strain evidence="3 4">DCY80</strain>
    </source>
</reference>
<evidence type="ECO:0000313" key="3">
    <source>
        <dbReference type="EMBL" id="ATG55586.1"/>
    </source>
</evidence>
<keyword evidence="4" id="KW-1185">Reference proteome</keyword>
<dbReference type="PROSITE" id="PS50206">
    <property type="entry name" value="RHODANESE_3"/>
    <property type="match status" value="1"/>
</dbReference>
<dbReference type="Pfam" id="PF00581">
    <property type="entry name" value="Rhodanese"/>
    <property type="match status" value="1"/>
</dbReference>
<accession>A0A291GZP3</accession>
<name>A0A291GZP3_9MICO</name>
<organism evidence="3 4">
    <name type="scientific">Brachybacterium ginsengisoli</name>
    <dbReference type="NCBI Taxonomy" id="1331682"/>
    <lineage>
        <taxon>Bacteria</taxon>
        <taxon>Bacillati</taxon>
        <taxon>Actinomycetota</taxon>
        <taxon>Actinomycetes</taxon>
        <taxon>Micrococcales</taxon>
        <taxon>Dermabacteraceae</taxon>
        <taxon>Brachybacterium</taxon>
    </lineage>
</organism>
<feature type="region of interest" description="Disordered" evidence="1">
    <location>
        <begin position="1"/>
        <end position="22"/>
    </location>
</feature>
<dbReference type="RefSeq" id="WP_096800046.1">
    <property type="nucleotide sequence ID" value="NZ_CP023564.1"/>
</dbReference>
<dbReference type="EMBL" id="CP023564">
    <property type="protein sequence ID" value="ATG55586.1"/>
    <property type="molecule type" value="Genomic_DNA"/>
</dbReference>
<dbReference type="KEGG" id="bgg:CFK41_13000"/>
<keyword evidence="3" id="KW-0808">Transferase</keyword>
<proteinExistence type="predicted"/>
<dbReference type="AlphaFoldDB" id="A0A291GZP3"/>
<feature type="domain" description="Rhodanese" evidence="2">
    <location>
        <begin position="49"/>
        <end position="147"/>
    </location>
</feature>
<evidence type="ECO:0000256" key="1">
    <source>
        <dbReference type="SAM" id="MobiDB-lite"/>
    </source>
</evidence>
<feature type="compositionally biased region" description="Polar residues" evidence="1">
    <location>
        <begin position="1"/>
        <end position="13"/>
    </location>
</feature>
<dbReference type="InterPro" id="IPR036873">
    <property type="entry name" value="Rhodanese-like_dom_sf"/>
</dbReference>